<dbReference type="AlphaFoldDB" id="A0A9P7ZPD7"/>
<dbReference type="GeneID" id="70295722"/>
<evidence type="ECO:0000256" key="4">
    <source>
        <dbReference type="SAM" id="MobiDB-lite"/>
    </source>
</evidence>
<dbReference type="OrthoDB" id="3364175at2759"/>
<dbReference type="InterPro" id="IPR051127">
    <property type="entry name" value="Fungal_SecMet_Regulators"/>
</dbReference>
<dbReference type="PROSITE" id="PS50048">
    <property type="entry name" value="ZN2_CY6_FUNGAL_2"/>
    <property type="match status" value="1"/>
</dbReference>
<keyword evidence="2" id="KW-0804">Transcription</keyword>
<dbReference type="GO" id="GO:0005634">
    <property type="term" value="C:nucleus"/>
    <property type="evidence" value="ECO:0007669"/>
    <property type="project" value="TreeGrafter"/>
</dbReference>
<dbReference type="SMART" id="SM00066">
    <property type="entry name" value="GAL4"/>
    <property type="match status" value="1"/>
</dbReference>
<protein>
    <recommendedName>
        <fullName evidence="5">Zn(2)-C6 fungal-type domain-containing protein</fullName>
    </recommendedName>
</protein>
<evidence type="ECO:0000256" key="1">
    <source>
        <dbReference type="ARBA" id="ARBA00023015"/>
    </source>
</evidence>
<keyword evidence="1" id="KW-0805">Transcription regulation</keyword>
<feature type="domain" description="Zn(2)-C6 fungal-type" evidence="5">
    <location>
        <begin position="30"/>
        <end position="60"/>
    </location>
</feature>
<name>A0A9P7ZPD7_9HYPO</name>
<dbReference type="RefSeq" id="XP_046119768.1">
    <property type="nucleotide sequence ID" value="XM_046264819.1"/>
</dbReference>
<organism evidence="6 7">
    <name type="scientific">Emericellopsis atlantica</name>
    <dbReference type="NCBI Taxonomy" id="2614577"/>
    <lineage>
        <taxon>Eukaryota</taxon>
        <taxon>Fungi</taxon>
        <taxon>Dikarya</taxon>
        <taxon>Ascomycota</taxon>
        <taxon>Pezizomycotina</taxon>
        <taxon>Sordariomycetes</taxon>
        <taxon>Hypocreomycetidae</taxon>
        <taxon>Hypocreales</taxon>
        <taxon>Bionectriaceae</taxon>
        <taxon>Emericellopsis</taxon>
    </lineage>
</organism>
<dbReference type="InterPro" id="IPR005600">
    <property type="entry name" value="Gal4_dimer_dom"/>
</dbReference>
<dbReference type="PANTHER" id="PTHR47424">
    <property type="entry name" value="REGULATORY PROTEIN GAL4"/>
    <property type="match status" value="1"/>
</dbReference>
<dbReference type="Proteomes" id="UP000887229">
    <property type="component" value="Unassembled WGS sequence"/>
</dbReference>
<keyword evidence="7" id="KW-1185">Reference proteome</keyword>
<sequence>MDQPVNADPSMGSSSNEEPLFDMIGTSDQACKECRRRKARCNRDLPTCNLCLKYRRHCLYEKHARTPLTRKHLTEVETRLERAEGLVRQMRSLVPSHLRTWEQQQQQQQQTRHANPDTSSPRRSSPRCGPAEDARGPYRGVEVAFPRNVEDRELTAASKAMPPESPNITPYSAVATQARFHMATAECYDRVISKPLPSAAELLRLEQDTIEPWRAAVPPYFAEDIVDDTTLPPRYALAHAVMAWRLRNLRVIMYRPFVIRRALRRRDEADTASARAYERCLADAESTIAMIAHFWDTRAHDRLAAWYGLYFLFQAALIPCICLRNDPTSAAAQEWRAQITRTLRTIAAMAPLNLSSARCHSVIVGLCGRFLSSEEVALPQQQQQQQQQQQTTSVDEEMAESASWLGPDHPVGESPQTQINGVFSMMWPNAATSDFTMGDDAGWMEFLRAGSDEGAWTGGYHADL</sequence>
<dbReference type="GO" id="GO:0000981">
    <property type="term" value="F:DNA-binding transcription factor activity, RNA polymerase II-specific"/>
    <property type="evidence" value="ECO:0007669"/>
    <property type="project" value="InterPro"/>
</dbReference>
<evidence type="ECO:0000313" key="6">
    <source>
        <dbReference type="EMBL" id="KAG9255844.1"/>
    </source>
</evidence>
<evidence type="ECO:0000259" key="5">
    <source>
        <dbReference type="PROSITE" id="PS50048"/>
    </source>
</evidence>
<dbReference type="EMBL" id="MU251249">
    <property type="protein sequence ID" value="KAG9255844.1"/>
    <property type="molecule type" value="Genomic_DNA"/>
</dbReference>
<comment type="caution">
    <text evidence="6">The sequence shown here is derived from an EMBL/GenBank/DDBJ whole genome shotgun (WGS) entry which is preliminary data.</text>
</comment>
<evidence type="ECO:0000256" key="3">
    <source>
        <dbReference type="ARBA" id="ARBA00023242"/>
    </source>
</evidence>
<accession>A0A9P7ZPD7</accession>
<dbReference type="InterPro" id="IPR001138">
    <property type="entry name" value="Zn2Cys6_DnaBD"/>
</dbReference>
<dbReference type="Pfam" id="PF00172">
    <property type="entry name" value="Zn_clus"/>
    <property type="match status" value="1"/>
</dbReference>
<evidence type="ECO:0000313" key="7">
    <source>
        <dbReference type="Proteomes" id="UP000887229"/>
    </source>
</evidence>
<feature type="region of interest" description="Disordered" evidence="4">
    <location>
        <begin position="1"/>
        <end position="21"/>
    </location>
</feature>
<feature type="region of interest" description="Disordered" evidence="4">
    <location>
        <begin position="98"/>
        <end position="140"/>
    </location>
</feature>
<evidence type="ECO:0000256" key="2">
    <source>
        <dbReference type="ARBA" id="ARBA00023163"/>
    </source>
</evidence>
<dbReference type="GO" id="GO:0000978">
    <property type="term" value="F:RNA polymerase II cis-regulatory region sequence-specific DNA binding"/>
    <property type="evidence" value="ECO:0007669"/>
    <property type="project" value="TreeGrafter"/>
</dbReference>
<dbReference type="CDD" id="cd14654">
    <property type="entry name" value="ZIP_Gal4"/>
    <property type="match status" value="1"/>
</dbReference>
<dbReference type="GO" id="GO:0008270">
    <property type="term" value="F:zinc ion binding"/>
    <property type="evidence" value="ECO:0007669"/>
    <property type="project" value="InterPro"/>
</dbReference>
<dbReference type="InterPro" id="IPR036864">
    <property type="entry name" value="Zn2-C6_fun-type_DNA-bd_sf"/>
</dbReference>
<dbReference type="CDD" id="cd12148">
    <property type="entry name" value="fungal_TF_MHR"/>
    <property type="match status" value="1"/>
</dbReference>
<feature type="region of interest" description="Disordered" evidence="4">
    <location>
        <begin position="381"/>
        <end position="417"/>
    </location>
</feature>
<dbReference type="GO" id="GO:0000435">
    <property type="term" value="P:positive regulation of transcription from RNA polymerase II promoter by galactose"/>
    <property type="evidence" value="ECO:0007669"/>
    <property type="project" value="TreeGrafter"/>
</dbReference>
<gene>
    <name evidence="6" type="ORF">F5Z01DRAFT_672492</name>
</gene>
<dbReference type="PROSITE" id="PS00463">
    <property type="entry name" value="ZN2_CY6_FUNGAL_1"/>
    <property type="match status" value="1"/>
</dbReference>
<keyword evidence="3" id="KW-0539">Nucleus</keyword>
<proteinExistence type="predicted"/>
<dbReference type="CDD" id="cd00067">
    <property type="entry name" value="GAL4"/>
    <property type="match status" value="1"/>
</dbReference>
<feature type="compositionally biased region" description="Low complexity" evidence="4">
    <location>
        <begin position="381"/>
        <end position="390"/>
    </location>
</feature>
<reference evidence="6" key="1">
    <citation type="journal article" date="2021" name="IMA Fungus">
        <title>Genomic characterization of three marine fungi, including Emericellopsis atlantica sp. nov. with signatures of a generalist lifestyle and marine biomass degradation.</title>
        <authorList>
            <person name="Hagestad O.C."/>
            <person name="Hou L."/>
            <person name="Andersen J.H."/>
            <person name="Hansen E.H."/>
            <person name="Altermark B."/>
            <person name="Li C."/>
            <person name="Kuhnert E."/>
            <person name="Cox R.J."/>
            <person name="Crous P.W."/>
            <person name="Spatafora J.W."/>
            <person name="Lail K."/>
            <person name="Amirebrahimi M."/>
            <person name="Lipzen A."/>
            <person name="Pangilinan J."/>
            <person name="Andreopoulos W."/>
            <person name="Hayes R.D."/>
            <person name="Ng V."/>
            <person name="Grigoriev I.V."/>
            <person name="Jackson S.A."/>
            <person name="Sutton T.D.S."/>
            <person name="Dobson A.D.W."/>
            <person name="Rama T."/>
        </authorList>
    </citation>
    <scope>NUCLEOTIDE SEQUENCE</scope>
    <source>
        <strain evidence="6">TS7</strain>
    </source>
</reference>
<dbReference type="SUPFAM" id="SSF57701">
    <property type="entry name" value="Zn2/Cys6 DNA-binding domain"/>
    <property type="match status" value="1"/>
</dbReference>
<dbReference type="Gene3D" id="4.10.240.10">
    <property type="entry name" value="Zn(2)-C6 fungal-type DNA-binding domain"/>
    <property type="match status" value="1"/>
</dbReference>
<dbReference type="PANTHER" id="PTHR47424:SF2">
    <property type="entry name" value="TRANSCRIPTION FACTOR DOMAIN-CONTAINING PROTEIN-RELATED"/>
    <property type="match status" value="1"/>
</dbReference>